<reference evidence="2" key="3">
    <citation type="submission" date="2025-09" db="UniProtKB">
        <authorList>
            <consortium name="Ensembl"/>
        </authorList>
    </citation>
    <scope>IDENTIFICATION</scope>
    <source>
        <strain evidence="2">Thoroughbred</strain>
    </source>
</reference>
<feature type="domain" description="Immunoglobulin V-set" evidence="1">
    <location>
        <begin position="58"/>
        <end position="111"/>
    </location>
</feature>
<sequence length="168" mass="18136">SLKGAWAWGLGPVLTDGDSAAVSSLAWQSPLSRDICVVSAGSLSQPVLTQLLFLSTCPGTSARLTCTLRSDVSVGSKDIFWYQQKPGTPPPCLLYYHTDSDKHQGSRSPAASLDPKMPQPMQDFCSSLGSSLRTRLTIRVQSGTVRFLTVTQANGKWDKNLSLLRHLG</sequence>
<keyword evidence="3" id="KW-1185">Reference proteome</keyword>
<evidence type="ECO:0000313" key="3">
    <source>
        <dbReference type="Proteomes" id="UP000002281"/>
    </source>
</evidence>
<reference evidence="2" key="2">
    <citation type="submission" date="2025-08" db="UniProtKB">
        <authorList>
            <consortium name="Ensembl"/>
        </authorList>
    </citation>
    <scope>IDENTIFICATION</scope>
    <source>
        <strain evidence="2">Thoroughbred</strain>
    </source>
</reference>
<reference evidence="2 3" key="1">
    <citation type="journal article" date="2009" name="Science">
        <title>Genome sequence, comparative analysis, and population genetics of the domestic horse.</title>
        <authorList>
            <consortium name="Broad Institute Genome Sequencing Platform"/>
            <consortium name="Broad Institute Whole Genome Assembly Team"/>
            <person name="Wade C.M."/>
            <person name="Giulotto E."/>
            <person name="Sigurdsson S."/>
            <person name="Zoli M."/>
            <person name="Gnerre S."/>
            <person name="Imsland F."/>
            <person name="Lear T.L."/>
            <person name="Adelson D.L."/>
            <person name="Bailey E."/>
            <person name="Bellone R.R."/>
            <person name="Bloecker H."/>
            <person name="Distl O."/>
            <person name="Edgar R.C."/>
            <person name="Garber M."/>
            <person name="Leeb T."/>
            <person name="Mauceli E."/>
            <person name="MacLeod J.N."/>
            <person name="Penedo M.C.T."/>
            <person name="Raison J.M."/>
            <person name="Sharpe T."/>
            <person name="Vogel J."/>
            <person name="Andersson L."/>
            <person name="Antczak D.F."/>
            <person name="Biagi T."/>
            <person name="Binns M.M."/>
            <person name="Chowdhary B.P."/>
            <person name="Coleman S.J."/>
            <person name="Della Valle G."/>
            <person name="Fryc S."/>
            <person name="Guerin G."/>
            <person name="Hasegawa T."/>
            <person name="Hill E.W."/>
            <person name="Jurka J."/>
            <person name="Kiialainen A."/>
            <person name="Lindgren G."/>
            <person name="Liu J."/>
            <person name="Magnani E."/>
            <person name="Mickelson J.R."/>
            <person name="Murray J."/>
            <person name="Nergadze S.G."/>
            <person name="Onofrio R."/>
            <person name="Pedroni S."/>
            <person name="Piras M.F."/>
            <person name="Raudsepp T."/>
            <person name="Rocchi M."/>
            <person name="Roeed K.H."/>
            <person name="Ryder O.A."/>
            <person name="Searle S."/>
            <person name="Skow L."/>
            <person name="Swinburne J.E."/>
            <person name="Syvaenen A.C."/>
            <person name="Tozaki T."/>
            <person name="Valberg S.J."/>
            <person name="Vaudin M."/>
            <person name="White J.R."/>
            <person name="Zody M.C."/>
            <person name="Lander E.S."/>
            <person name="Lindblad-Toh K."/>
        </authorList>
    </citation>
    <scope>NUCLEOTIDE SEQUENCE [LARGE SCALE GENOMIC DNA]</scope>
    <source>
        <strain evidence="2 3">Thoroughbred</strain>
    </source>
</reference>
<dbReference type="InterPro" id="IPR013106">
    <property type="entry name" value="Ig_V-set"/>
</dbReference>
<accession>A0A9L0R9A1</accession>
<dbReference type="SUPFAM" id="SSF48726">
    <property type="entry name" value="Immunoglobulin"/>
    <property type="match status" value="1"/>
</dbReference>
<dbReference type="Gene3D" id="2.60.40.10">
    <property type="entry name" value="Immunoglobulins"/>
    <property type="match status" value="1"/>
</dbReference>
<organism evidence="2 3">
    <name type="scientific">Equus caballus</name>
    <name type="common">Horse</name>
    <dbReference type="NCBI Taxonomy" id="9796"/>
    <lineage>
        <taxon>Eukaryota</taxon>
        <taxon>Metazoa</taxon>
        <taxon>Chordata</taxon>
        <taxon>Craniata</taxon>
        <taxon>Vertebrata</taxon>
        <taxon>Euteleostomi</taxon>
        <taxon>Mammalia</taxon>
        <taxon>Eutheria</taxon>
        <taxon>Laurasiatheria</taxon>
        <taxon>Perissodactyla</taxon>
        <taxon>Equidae</taxon>
        <taxon>Equus</taxon>
    </lineage>
</organism>
<protein>
    <recommendedName>
        <fullName evidence="1">Immunoglobulin V-set domain-containing protein</fullName>
    </recommendedName>
</protein>
<dbReference type="Ensembl" id="ENSECAT00000114321.1">
    <property type="protein sequence ID" value="ENSECAP00000058342.1"/>
    <property type="gene ID" value="ENSECAG00000053076.1"/>
</dbReference>
<name>A0A9L0R9A1_HORSE</name>
<dbReference type="AlphaFoldDB" id="A0A9L0R9A1"/>
<evidence type="ECO:0000259" key="1">
    <source>
        <dbReference type="Pfam" id="PF07686"/>
    </source>
</evidence>
<dbReference type="Proteomes" id="UP000002281">
    <property type="component" value="Chromosome 8"/>
</dbReference>
<dbReference type="InterPro" id="IPR036179">
    <property type="entry name" value="Ig-like_dom_sf"/>
</dbReference>
<dbReference type="GeneTree" id="ENSGT00940000153520"/>
<evidence type="ECO:0000313" key="2">
    <source>
        <dbReference type="Ensembl" id="ENSECAP00000058342.1"/>
    </source>
</evidence>
<dbReference type="InterPro" id="IPR013783">
    <property type="entry name" value="Ig-like_fold"/>
</dbReference>
<dbReference type="Pfam" id="PF07686">
    <property type="entry name" value="V-set"/>
    <property type="match status" value="1"/>
</dbReference>
<proteinExistence type="predicted"/>